<evidence type="ECO:0000259" key="6">
    <source>
        <dbReference type="SMART" id="SM00470"/>
    </source>
</evidence>
<sequence>MAKKRAGLGRGLDVLLSGAGMTDAADADAAELRQLPIESISRGKYQPRVSIRPEALQELADSIKAQGLVQPILVRPVSSGYELIAGERRWRAAQLAGLHEIPAVVREIPDQAAAAMSLIENIQREQLNALEEANALARLVDEFGMTHQQVADAVGRSRAAVTNLLRLQELDSAVKKLIEAGSLDMGHARALLALSGDQQRQAARQVADKGMSVRDTERLVKNWLRQGDKPAADKSSRRSPELEALESDISERLGARIDIQYDKKGRGKLVIHYNSLDELDGIIEHLR</sequence>
<dbReference type="InterPro" id="IPR050336">
    <property type="entry name" value="Chromosome_partition/occlusion"/>
</dbReference>
<name>A0A1R3VVW0_9GAMM</name>
<dbReference type="Pfam" id="PF02195">
    <property type="entry name" value="ParB_N"/>
    <property type="match status" value="1"/>
</dbReference>
<dbReference type="SUPFAM" id="SSF109709">
    <property type="entry name" value="KorB DNA-binding domain-like"/>
    <property type="match status" value="1"/>
</dbReference>
<dbReference type="STRING" id="233100.SAMN05216526_1001"/>
<dbReference type="FunFam" id="3.90.1530.30:FF:000001">
    <property type="entry name" value="Chromosome partitioning protein ParB"/>
    <property type="match status" value="1"/>
</dbReference>
<dbReference type="SMART" id="SM00470">
    <property type="entry name" value="ParB"/>
    <property type="match status" value="1"/>
</dbReference>
<dbReference type="GO" id="GO:0005694">
    <property type="term" value="C:chromosome"/>
    <property type="evidence" value="ECO:0007669"/>
    <property type="project" value="TreeGrafter"/>
</dbReference>
<dbReference type="InterPro" id="IPR041468">
    <property type="entry name" value="HTH_ParB/Spo0J"/>
</dbReference>
<comment type="similarity">
    <text evidence="1">Belongs to the ParB family.</text>
</comment>
<evidence type="ECO:0000256" key="3">
    <source>
        <dbReference type="ARBA" id="ARBA00022829"/>
    </source>
</evidence>
<evidence type="ECO:0000313" key="7">
    <source>
        <dbReference type="EMBL" id="SIT69082.1"/>
    </source>
</evidence>
<dbReference type="OrthoDB" id="9802051at2"/>
<dbReference type="GO" id="GO:0007059">
    <property type="term" value="P:chromosome segregation"/>
    <property type="evidence" value="ECO:0007669"/>
    <property type="project" value="UniProtKB-KW"/>
</dbReference>
<dbReference type="PANTHER" id="PTHR33375:SF1">
    <property type="entry name" value="CHROMOSOME-PARTITIONING PROTEIN PARB-RELATED"/>
    <property type="match status" value="1"/>
</dbReference>
<dbReference type="SUPFAM" id="SSF110849">
    <property type="entry name" value="ParB/Sulfiredoxin"/>
    <property type="match status" value="1"/>
</dbReference>
<proteinExistence type="inferred from homology"/>
<keyword evidence="4" id="KW-0238">DNA-binding</keyword>
<gene>
    <name evidence="7" type="ORF">SAMN05216526_1001</name>
</gene>
<dbReference type="InterPro" id="IPR057240">
    <property type="entry name" value="ParB_dimer_C"/>
</dbReference>
<dbReference type="InterPro" id="IPR004437">
    <property type="entry name" value="ParB/RepB/Spo0J"/>
</dbReference>
<dbReference type="InterPro" id="IPR003115">
    <property type="entry name" value="ParB_N"/>
</dbReference>
<dbReference type="NCBIfam" id="TIGR00180">
    <property type="entry name" value="parB_part"/>
    <property type="match status" value="1"/>
</dbReference>
<dbReference type="GO" id="GO:0045881">
    <property type="term" value="P:positive regulation of sporulation resulting in formation of a cellular spore"/>
    <property type="evidence" value="ECO:0007669"/>
    <property type="project" value="TreeGrafter"/>
</dbReference>
<reference evidence="7 8" key="1">
    <citation type="submission" date="2017-01" db="EMBL/GenBank/DDBJ databases">
        <authorList>
            <person name="Mah S.A."/>
            <person name="Swanson W.J."/>
            <person name="Moy G.W."/>
            <person name="Vacquier V.D."/>
        </authorList>
    </citation>
    <scope>NUCLEOTIDE SEQUENCE [LARGE SCALE GENOMIC DNA]</scope>
    <source>
        <strain evidence="7 8">M9</strain>
    </source>
</reference>
<comment type="function">
    <text evidence="5">Involved in chromosome partition. Localize to both poles of the predivisional cell following completion of DNA replication. Binds to the DNA origin of replication.</text>
</comment>
<dbReference type="RefSeq" id="WP_076755422.1">
    <property type="nucleotide sequence ID" value="NZ_CP023018.1"/>
</dbReference>
<feature type="domain" description="ParB-like N-terminal" evidence="6">
    <location>
        <begin position="33"/>
        <end position="122"/>
    </location>
</feature>
<dbReference type="EMBL" id="FTPK01000002">
    <property type="protein sequence ID" value="SIT69082.1"/>
    <property type="molecule type" value="Genomic_DNA"/>
</dbReference>
<dbReference type="InterPro" id="IPR036086">
    <property type="entry name" value="ParB/Sulfiredoxin_sf"/>
</dbReference>
<dbReference type="PANTHER" id="PTHR33375">
    <property type="entry name" value="CHROMOSOME-PARTITIONING PROTEIN PARB-RELATED"/>
    <property type="match status" value="1"/>
</dbReference>
<keyword evidence="3" id="KW-0159">Chromosome partition</keyword>
<dbReference type="Proteomes" id="UP000223759">
    <property type="component" value="Unassembled WGS sequence"/>
</dbReference>
<dbReference type="Gene3D" id="3.90.1530.30">
    <property type="match status" value="1"/>
</dbReference>
<dbReference type="Pfam" id="PF23552">
    <property type="entry name" value="ParB_C"/>
    <property type="match status" value="1"/>
</dbReference>
<evidence type="ECO:0000256" key="4">
    <source>
        <dbReference type="ARBA" id="ARBA00023125"/>
    </source>
</evidence>
<accession>A0A1R3VVW0</accession>
<dbReference type="GO" id="GO:0003677">
    <property type="term" value="F:DNA binding"/>
    <property type="evidence" value="ECO:0007669"/>
    <property type="project" value="UniProtKB-KW"/>
</dbReference>
<dbReference type="FunFam" id="1.10.10.2830:FF:000001">
    <property type="entry name" value="Chromosome partitioning protein ParB"/>
    <property type="match status" value="1"/>
</dbReference>
<organism evidence="7 8">
    <name type="scientific">Ectothiorhodosinus mongolicus</name>
    <dbReference type="NCBI Taxonomy" id="233100"/>
    <lineage>
        <taxon>Bacteria</taxon>
        <taxon>Pseudomonadati</taxon>
        <taxon>Pseudomonadota</taxon>
        <taxon>Gammaproteobacteria</taxon>
        <taxon>Chromatiales</taxon>
        <taxon>Ectothiorhodospiraceae</taxon>
        <taxon>Ectothiorhodosinus</taxon>
    </lineage>
</organism>
<evidence type="ECO:0000313" key="8">
    <source>
        <dbReference type="Proteomes" id="UP000223759"/>
    </source>
</evidence>
<dbReference type="Pfam" id="PF17762">
    <property type="entry name" value="HTH_ParB"/>
    <property type="match status" value="1"/>
</dbReference>
<evidence type="ECO:0000256" key="2">
    <source>
        <dbReference type="ARBA" id="ARBA00022372"/>
    </source>
</evidence>
<evidence type="ECO:0000256" key="1">
    <source>
        <dbReference type="ARBA" id="ARBA00006295"/>
    </source>
</evidence>
<dbReference type="Gene3D" id="1.10.10.2830">
    <property type="match status" value="1"/>
</dbReference>
<dbReference type="AlphaFoldDB" id="A0A1R3VVW0"/>
<dbReference type="CDD" id="cd16393">
    <property type="entry name" value="SPO0J_N"/>
    <property type="match status" value="1"/>
</dbReference>
<evidence type="ECO:0000256" key="5">
    <source>
        <dbReference type="ARBA" id="ARBA00025472"/>
    </source>
</evidence>
<keyword evidence="8" id="KW-1185">Reference proteome</keyword>
<protein>
    <recommendedName>
        <fullName evidence="2">Probable chromosome-partitioning protein ParB</fullName>
    </recommendedName>
</protein>